<keyword evidence="4 7" id="KW-0812">Transmembrane</keyword>
<keyword evidence="8" id="KW-0449">Lipoprotein</keyword>
<name>D5E662_MYCCM</name>
<dbReference type="HAMAP" id="MF_01147">
    <property type="entry name" value="Lgt"/>
    <property type="match status" value="1"/>
</dbReference>
<evidence type="ECO:0000256" key="3">
    <source>
        <dbReference type="ARBA" id="ARBA00022679"/>
    </source>
</evidence>
<keyword evidence="3 7" id="KW-0808">Transferase</keyword>
<keyword evidence="8" id="KW-0328">Glycosyltransferase</keyword>
<reference key="2">
    <citation type="submission" date="2010-03" db="EMBL/GenBank/DDBJ databases">
        <authorList>
            <person name="Ma Z."/>
            <person name="Wang X."/>
            <person name="Liu H."/>
        </authorList>
    </citation>
    <scope>NUCLEOTIDE SEQUENCE</scope>
    <source>
        <strain>MP145</strain>
    </source>
</reference>
<protein>
    <recommendedName>
        <fullName evidence="7">Phosphatidylglycerol--prolipoprotein diacylglyceryl transferase</fullName>
        <ecNumber evidence="7">2.5.1.145</ecNumber>
    </recommendedName>
</protein>
<dbReference type="STRING" id="512564.MCRO_0648"/>
<dbReference type="Pfam" id="PF01790">
    <property type="entry name" value="LGT"/>
    <property type="match status" value="1"/>
</dbReference>
<evidence type="ECO:0000256" key="2">
    <source>
        <dbReference type="ARBA" id="ARBA00022475"/>
    </source>
</evidence>
<dbReference type="UniPathway" id="UPA00664"/>
<dbReference type="Proteomes" id="UP000001845">
    <property type="component" value="Chromosome"/>
</dbReference>
<dbReference type="InterPro" id="IPR001640">
    <property type="entry name" value="Lgt"/>
</dbReference>
<dbReference type="HOGENOM" id="CLU_013386_0_2_14"/>
<comment type="function">
    <text evidence="7">Catalyzes the transfer of the diacylglyceryl group from phosphatidylglycerol to the sulfhydryl group of the N-terminal cysteine of a prolipoprotein, the first step in the formation of mature lipoproteins.</text>
</comment>
<evidence type="ECO:0000256" key="6">
    <source>
        <dbReference type="ARBA" id="ARBA00023136"/>
    </source>
</evidence>
<dbReference type="EMBL" id="CP001991">
    <property type="protein sequence ID" value="ADE19813.1"/>
    <property type="molecule type" value="Genomic_DNA"/>
</dbReference>
<dbReference type="GO" id="GO:0005886">
    <property type="term" value="C:plasma membrane"/>
    <property type="evidence" value="ECO:0007669"/>
    <property type="project" value="UniProtKB-SubCell"/>
</dbReference>
<comment type="catalytic activity">
    <reaction evidence="7">
        <text>L-cysteinyl-[prolipoprotein] + a 1,2-diacyl-sn-glycero-3-phospho-(1'-sn-glycerol) = an S-1,2-diacyl-sn-glyceryl-L-cysteinyl-[prolipoprotein] + sn-glycerol 1-phosphate + H(+)</text>
        <dbReference type="Rhea" id="RHEA:56712"/>
        <dbReference type="Rhea" id="RHEA-COMP:14679"/>
        <dbReference type="Rhea" id="RHEA-COMP:14680"/>
        <dbReference type="ChEBI" id="CHEBI:15378"/>
        <dbReference type="ChEBI" id="CHEBI:29950"/>
        <dbReference type="ChEBI" id="CHEBI:57685"/>
        <dbReference type="ChEBI" id="CHEBI:64716"/>
        <dbReference type="ChEBI" id="CHEBI:140658"/>
        <dbReference type="EC" id="2.5.1.145"/>
    </reaction>
</comment>
<feature type="transmembrane region" description="Helical" evidence="7">
    <location>
        <begin position="255"/>
        <end position="276"/>
    </location>
</feature>
<dbReference type="PANTHER" id="PTHR30589:SF0">
    <property type="entry name" value="PHOSPHATIDYLGLYCEROL--PROLIPOPROTEIN DIACYLGLYCERYL TRANSFERASE"/>
    <property type="match status" value="1"/>
</dbReference>
<feature type="transmembrane region" description="Helical" evidence="7">
    <location>
        <begin position="62"/>
        <end position="86"/>
    </location>
</feature>
<evidence type="ECO:0000256" key="1">
    <source>
        <dbReference type="ARBA" id="ARBA00007150"/>
    </source>
</evidence>
<dbReference type="AlphaFoldDB" id="D5E662"/>
<keyword evidence="5 7" id="KW-1133">Transmembrane helix</keyword>
<reference evidence="8 9" key="3">
    <citation type="journal article" date="2011" name="J. Bacteriol.">
        <title>Genome sequences of Mycoplasma alligatoris A21JP2T and Mycoplasma crocodyli MP145T.</title>
        <authorList>
            <person name="Brown D.R."/>
            <person name="Farmerie W.G."/>
            <person name="May M."/>
            <person name="Benders G.A."/>
            <person name="Durkin A.S."/>
            <person name="Hlavinka K."/>
            <person name="Hostetler J."/>
            <person name="Jackson J."/>
            <person name="Johnson J."/>
            <person name="Miller R.H."/>
            <person name="Paralanov V."/>
            <person name="Radune D."/>
            <person name="Szczypinski B."/>
            <person name="Glass J.I."/>
        </authorList>
    </citation>
    <scope>NUCLEOTIDE SEQUENCE [LARGE SCALE GENOMIC DNA]</scope>
    <source>
        <strain evidence="9">ATCC 51981 / MP145</strain>
    </source>
</reference>
<sequence>MQQPSWVPEYAFKGGDTTILFKIGSFNFYLYSLMIMLGIIASILTITFFWTRQKYKSEVLMALILITVPTAIFGARLGYVVEALIYEEKPFANSHWYAAWDGGLSIQGGIILAATCDLIYVYFKRDIIDIRKTMSIIIPTILIGQVIGRWGNYGNHELYGKIDWTGKSSLVFGKSFAQNMFIVDSVSESILGKNQGAYRYPLFLYEGLANLAGYLLIVWVFNLFGIFKPGSTSGFYLIWYGIVRLVMEPMRQESFALYSITSLIFIILGTLMFVYFEFLSRIQYVKVWKKYYFEYEYAREEDYLRWVERTDIIKIIKKKINEKQTRII</sequence>
<dbReference type="OrthoDB" id="871140at2"/>
<comment type="subcellular location">
    <subcellularLocation>
        <location evidence="7">Cell membrane</location>
        <topology evidence="7">Multi-pass membrane protein</topology>
    </subcellularLocation>
</comment>
<reference evidence="9" key="1">
    <citation type="submission" date="2010-03" db="EMBL/GenBank/DDBJ databases">
        <title>The complete genome of Mycoplasma crocodyli MP145.</title>
        <authorList>
            <person name="Glass J.I."/>
            <person name="Durkin A.S."/>
            <person name="Hostetler J."/>
            <person name="Jackson J."/>
            <person name="Johnson J."/>
            <person name="May M.A."/>
            <person name="Paralanov V."/>
            <person name="Radune D."/>
            <person name="Szczypinski B."/>
            <person name="Brown D.R."/>
        </authorList>
    </citation>
    <scope>NUCLEOTIDE SEQUENCE [LARGE SCALE GENOMIC DNA]</scope>
    <source>
        <strain evidence="9">ATCC 51981 / MP145</strain>
    </source>
</reference>
<dbReference type="GO" id="GO:0042158">
    <property type="term" value="P:lipoprotein biosynthetic process"/>
    <property type="evidence" value="ECO:0007669"/>
    <property type="project" value="UniProtKB-UniRule"/>
</dbReference>
<dbReference type="EC" id="2.5.1.145" evidence="7"/>
<dbReference type="PANTHER" id="PTHR30589">
    <property type="entry name" value="PROLIPOPROTEIN DIACYLGLYCERYL TRANSFERASE"/>
    <property type="match status" value="1"/>
</dbReference>
<dbReference type="RefSeq" id="WP_013054589.1">
    <property type="nucleotide sequence ID" value="NC_014014.1"/>
</dbReference>
<proteinExistence type="inferred from homology"/>
<gene>
    <name evidence="7 8" type="primary">lgt</name>
    <name evidence="8" type="ordered locus">MCRO_0648</name>
</gene>
<evidence type="ECO:0000256" key="4">
    <source>
        <dbReference type="ARBA" id="ARBA00022692"/>
    </source>
</evidence>
<dbReference type="NCBIfam" id="TIGR00544">
    <property type="entry name" value="lgt"/>
    <property type="match status" value="1"/>
</dbReference>
<dbReference type="eggNOG" id="COG0682">
    <property type="taxonomic scope" value="Bacteria"/>
</dbReference>
<keyword evidence="9" id="KW-1185">Reference proteome</keyword>
<dbReference type="KEGG" id="mcd:MCRO_0648"/>
<feature type="binding site" evidence="7">
    <location>
        <position position="149"/>
    </location>
    <ligand>
        <name>a 1,2-diacyl-sn-glycero-3-phospho-(1'-sn-glycerol)</name>
        <dbReference type="ChEBI" id="CHEBI:64716"/>
    </ligand>
</feature>
<feature type="transmembrane region" description="Helical" evidence="7">
    <location>
        <begin position="28"/>
        <end position="50"/>
    </location>
</feature>
<evidence type="ECO:0000313" key="8">
    <source>
        <dbReference type="EMBL" id="ADE19813.1"/>
    </source>
</evidence>
<organism evidence="8 9">
    <name type="scientific">Mycoplasma crocodyli (strain ATCC 51981 / MP145)</name>
    <dbReference type="NCBI Taxonomy" id="512564"/>
    <lineage>
        <taxon>Bacteria</taxon>
        <taxon>Bacillati</taxon>
        <taxon>Mycoplasmatota</taxon>
        <taxon>Mollicutes</taxon>
        <taxon>Mycoplasmataceae</taxon>
        <taxon>Mycoplasma</taxon>
    </lineage>
</organism>
<keyword evidence="2 7" id="KW-1003">Cell membrane</keyword>
<feature type="transmembrane region" description="Helical" evidence="7">
    <location>
        <begin position="203"/>
        <end position="227"/>
    </location>
</feature>
<evidence type="ECO:0000256" key="5">
    <source>
        <dbReference type="ARBA" id="ARBA00022989"/>
    </source>
</evidence>
<feature type="transmembrane region" description="Helical" evidence="7">
    <location>
        <begin position="106"/>
        <end position="123"/>
    </location>
</feature>
<evidence type="ECO:0000256" key="7">
    <source>
        <dbReference type="HAMAP-Rule" id="MF_01147"/>
    </source>
</evidence>
<accession>D5E662</accession>
<keyword evidence="6 7" id="KW-0472">Membrane</keyword>
<evidence type="ECO:0000313" key="9">
    <source>
        <dbReference type="Proteomes" id="UP000001845"/>
    </source>
</evidence>
<dbReference type="GO" id="GO:0008961">
    <property type="term" value="F:phosphatidylglycerol-prolipoprotein diacylglyceryl transferase activity"/>
    <property type="evidence" value="ECO:0007669"/>
    <property type="project" value="UniProtKB-UniRule"/>
</dbReference>
<comment type="similarity">
    <text evidence="1 7">Belongs to the Lgt family.</text>
</comment>
<comment type="pathway">
    <text evidence="7">Protein modification; lipoprotein biosynthesis (diacylglyceryl transfer).</text>
</comment>